<accession>A0A5E4MGF2</accession>
<gene>
    <name evidence="8" type="ORF">CINCED_3A012556</name>
</gene>
<dbReference type="InterPro" id="IPR039599">
    <property type="entry name" value="RBM48"/>
</dbReference>
<evidence type="ECO:0000256" key="7">
    <source>
        <dbReference type="ARBA" id="ARBA00035004"/>
    </source>
</evidence>
<keyword evidence="5" id="KW-0694">RNA-binding</keyword>
<organism evidence="8 9">
    <name type="scientific">Cinara cedri</name>
    <dbReference type="NCBI Taxonomy" id="506608"/>
    <lineage>
        <taxon>Eukaryota</taxon>
        <taxon>Metazoa</taxon>
        <taxon>Ecdysozoa</taxon>
        <taxon>Arthropoda</taxon>
        <taxon>Hexapoda</taxon>
        <taxon>Insecta</taxon>
        <taxon>Pterygota</taxon>
        <taxon>Neoptera</taxon>
        <taxon>Paraneoptera</taxon>
        <taxon>Hemiptera</taxon>
        <taxon>Sternorrhyncha</taxon>
        <taxon>Aphidomorpha</taxon>
        <taxon>Aphidoidea</taxon>
        <taxon>Aphididae</taxon>
        <taxon>Lachninae</taxon>
        <taxon>Cinara</taxon>
    </lineage>
</organism>
<evidence type="ECO:0000256" key="4">
    <source>
        <dbReference type="ARBA" id="ARBA00022728"/>
    </source>
</evidence>
<keyword evidence="6" id="KW-0508">mRNA splicing</keyword>
<dbReference type="GO" id="GO:0005654">
    <property type="term" value="C:nucleoplasm"/>
    <property type="evidence" value="ECO:0007669"/>
    <property type="project" value="TreeGrafter"/>
</dbReference>
<evidence type="ECO:0000256" key="3">
    <source>
        <dbReference type="ARBA" id="ARBA00022664"/>
    </source>
</evidence>
<dbReference type="CDD" id="cd12442">
    <property type="entry name" value="RRM_RBM48"/>
    <property type="match status" value="1"/>
</dbReference>
<keyword evidence="9" id="KW-1185">Reference proteome</keyword>
<keyword evidence="4" id="KW-0747">Spliceosome</keyword>
<dbReference type="GO" id="GO:0003723">
    <property type="term" value="F:RNA binding"/>
    <property type="evidence" value="ECO:0007669"/>
    <property type="project" value="UniProtKB-KW"/>
</dbReference>
<dbReference type="GO" id="GO:0006397">
    <property type="term" value="P:mRNA processing"/>
    <property type="evidence" value="ECO:0007669"/>
    <property type="project" value="UniProtKB-KW"/>
</dbReference>
<dbReference type="PANTHER" id="PTHR20957:SF0">
    <property type="entry name" value="RNA-BINDING PROTEIN 48"/>
    <property type="match status" value="1"/>
</dbReference>
<dbReference type="InterPro" id="IPR035979">
    <property type="entry name" value="RBD_domain_sf"/>
</dbReference>
<evidence type="ECO:0000313" key="8">
    <source>
        <dbReference type="EMBL" id="VVC28380.1"/>
    </source>
</evidence>
<proteinExistence type="inferred from homology"/>
<evidence type="ECO:0000256" key="1">
    <source>
        <dbReference type="ARBA" id="ARBA00006938"/>
    </source>
</evidence>
<dbReference type="AlphaFoldDB" id="A0A5E4MGF2"/>
<evidence type="ECO:0000256" key="2">
    <source>
        <dbReference type="ARBA" id="ARBA00015189"/>
    </source>
</evidence>
<dbReference type="EMBL" id="CABPRJ010000480">
    <property type="protein sequence ID" value="VVC28380.1"/>
    <property type="molecule type" value="Genomic_DNA"/>
</dbReference>
<comment type="function">
    <text evidence="7">As a component of the minor spliceosome, involved in the splicing of U12-type introns in pre-mRNAs.</text>
</comment>
<dbReference type="Proteomes" id="UP000325440">
    <property type="component" value="Unassembled WGS sequence"/>
</dbReference>
<sequence>MSKHIDIVTLKSYPHHNMLKYCENRPKYRQGRKLTAVKVYTVNDESQHLLIIGVPSVNLHDEMEKLCTRYGNVMSINQVQLEDHEDFTHSFHVVFFRIQSARFAKKQIDTKNFFGSVLHVCYAPELESIEQTRAKLQIRITEVTKHINRTGVANNYKKELSQQIPVTSDDNLKFQDLSSYSQKHNRWLKGGLKCSYIIPKTDPLNTTKEIMKHKLETSKECTKLNSKTSMFIPRQLSTASSTTKTKKPNRIIFHL</sequence>
<dbReference type="PANTHER" id="PTHR20957">
    <property type="entry name" value="RNA-BINDING PROTEIN 48"/>
    <property type="match status" value="1"/>
</dbReference>
<dbReference type="GO" id="GO:0005681">
    <property type="term" value="C:spliceosomal complex"/>
    <property type="evidence" value="ECO:0007669"/>
    <property type="project" value="UniProtKB-KW"/>
</dbReference>
<evidence type="ECO:0000256" key="5">
    <source>
        <dbReference type="ARBA" id="ARBA00022884"/>
    </source>
</evidence>
<keyword evidence="3" id="KW-0507">mRNA processing</keyword>
<name>A0A5E4MGF2_9HEMI</name>
<dbReference type="GO" id="GO:0008380">
    <property type="term" value="P:RNA splicing"/>
    <property type="evidence" value="ECO:0007669"/>
    <property type="project" value="UniProtKB-KW"/>
</dbReference>
<evidence type="ECO:0000313" key="9">
    <source>
        <dbReference type="Proteomes" id="UP000325440"/>
    </source>
</evidence>
<dbReference type="OrthoDB" id="78358at2759"/>
<dbReference type="SUPFAM" id="SSF54928">
    <property type="entry name" value="RNA-binding domain, RBD"/>
    <property type="match status" value="1"/>
</dbReference>
<dbReference type="InterPro" id="IPR034264">
    <property type="entry name" value="RBM48_RRM"/>
</dbReference>
<protein>
    <recommendedName>
        <fullName evidence="2">RNA-binding protein 48</fullName>
    </recommendedName>
</protein>
<comment type="similarity">
    <text evidence="1">Belongs to the RBM48 family.</text>
</comment>
<reference evidence="8 9" key="1">
    <citation type="submission" date="2019-08" db="EMBL/GenBank/DDBJ databases">
        <authorList>
            <person name="Alioto T."/>
            <person name="Alioto T."/>
            <person name="Gomez Garrido J."/>
        </authorList>
    </citation>
    <scope>NUCLEOTIDE SEQUENCE [LARGE SCALE GENOMIC DNA]</scope>
</reference>
<evidence type="ECO:0000256" key="6">
    <source>
        <dbReference type="ARBA" id="ARBA00023187"/>
    </source>
</evidence>